<feature type="compositionally biased region" description="Basic and acidic residues" evidence="4">
    <location>
        <begin position="193"/>
        <end position="206"/>
    </location>
</feature>
<sequence length="346" mass="37022">MNANETEARRLAMLQVCDSVFPVGAFALSNGMETFVQRDMLRRGGDFEEYVKNYLDIAPYKEIGQMVLAGKYASDSRMRRAGLAKHLIELDELASALQSAREIREGSERMCSRLVTLATQMDAGQAQTSDGHRSGGHHSDGQSSDGRRGNPQSDSVAATHGSADNGITDATDSSANANATSIAKASTASSTAESDKSGIPHADDREHDVIAVHAQGTERHRLQDAADGLYGSPALALYAELISTGQCRGLHPIAMGVYAADHAPDIRDAAIMYGYSLLSALTMCAAKAIPLSQYAGQVALHNSFPRLVRAVDIAMTLRPEDLGISGAFIDIAAMQHETLYSRLYMS</sequence>
<comment type="subcellular location">
    <subcellularLocation>
        <location evidence="3">Cytoplasm</location>
    </subcellularLocation>
</comment>
<dbReference type="HAMAP" id="MF_01385">
    <property type="entry name" value="UreF"/>
    <property type="match status" value="1"/>
</dbReference>
<dbReference type="InterPro" id="IPR038277">
    <property type="entry name" value="UreF_sf"/>
</dbReference>
<dbReference type="InterPro" id="IPR002639">
    <property type="entry name" value="UreF"/>
</dbReference>
<evidence type="ECO:0000256" key="4">
    <source>
        <dbReference type="SAM" id="MobiDB-lite"/>
    </source>
</evidence>
<keyword evidence="1 3" id="KW-0996">Nickel insertion</keyword>
<dbReference type="eggNOG" id="COG0830">
    <property type="taxonomic scope" value="Bacteria"/>
</dbReference>
<dbReference type="RefSeq" id="WP_024462940.1">
    <property type="nucleotide sequence ID" value="NZ_CP062939.1"/>
</dbReference>
<comment type="subunit">
    <text evidence="3">UreD, UreF and UreG form a complex that acts as a GTP-hydrolysis-dependent molecular chaperone, activating the urease apoprotein by helping to assemble the nickel containing metallocenter of UreC. The UreE protein probably delivers the nickel.</text>
</comment>
<reference evidence="5 6" key="1">
    <citation type="submission" date="2014-03" db="EMBL/GenBank/DDBJ databases">
        <title>Genomics of Bifidobacteria.</title>
        <authorList>
            <person name="Ventura M."/>
            <person name="Milani C."/>
            <person name="Lugli G.A."/>
        </authorList>
    </citation>
    <scope>NUCLEOTIDE SEQUENCE [LARGE SCALE GENOMIC DNA]</scope>
    <source>
        <strain evidence="5 6">LMG 11597</strain>
    </source>
</reference>
<feature type="region of interest" description="Disordered" evidence="4">
    <location>
        <begin position="122"/>
        <end position="206"/>
    </location>
</feature>
<keyword evidence="6" id="KW-1185">Reference proteome</keyword>
<comment type="similarity">
    <text evidence="3">Belongs to the UreF family.</text>
</comment>
<gene>
    <name evidence="3" type="primary">ureF</name>
    <name evidence="5" type="ORF">BISU_0896</name>
</gene>
<dbReference type="Proteomes" id="UP000029055">
    <property type="component" value="Unassembled WGS sequence"/>
</dbReference>
<comment type="function">
    <text evidence="3">Required for maturation of urease via the functional incorporation of the urease nickel metallocenter.</text>
</comment>
<dbReference type="AlphaFoldDB" id="A0A087E5B9"/>
<keyword evidence="3" id="KW-0963">Cytoplasm</keyword>
<proteinExistence type="inferred from homology"/>
<dbReference type="EMBL" id="JGZR01000007">
    <property type="protein sequence ID" value="KFJ02970.1"/>
    <property type="molecule type" value="Genomic_DNA"/>
</dbReference>
<dbReference type="STRING" id="77635.BISU_0896"/>
<feature type="compositionally biased region" description="Basic and acidic residues" evidence="4">
    <location>
        <begin position="130"/>
        <end position="148"/>
    </location>
</feature>
<keyword evidence="2 3" id="KW-0143">Chaperone</keyword>
<dbReference type="Gene3D" id="1.10.4190.10">
    <property type="entry name" value="Urease accessory protein UreF"/>
    <property type="match status" value="1"/>
</dbReference>
<organism evidence="5 6">
    <name type="scientific">Bifidobacterium subtile</name>
    <dbReference type="NCBI Taxonomy" id="77635"/>
    <lineage>
        <taxon>Bacteria</taxon>
        <taxon>Bacillati</taxon>
        <taxon>Actinomycetota</taxon>
        <taxon>Actinomycetes</taxon>
        <taxon>Bifidobacteriales</taxon>
        <taxon>Bifidobacteriaceae</taxon>
        <taxon>Bifidobacterium</taxon>
    </lineage>
</organism>
<dbReference type="PANTHER" id="PTHR33620:SF1">
    <property type="entry name" value="UREASE ACCESSORY PROTEIN F"/>
    <property type="match status" value="1"/>
</dbReference>
<feature type="compositionally biased region" description="Low complexity" evidence="4">
    <location>
        <begin position="168"/>
        <end position="192"/>
    </location>
</feature>
<dbReference type="GO" id="GO:0016151">
    <property type="term" value="F:nickel cation binding"/>
    <property type="evidence" value="ECO:0007669"/>
    <property type="project" value="UniProtKB-UniRule"/>
</dbReference>
<dbReference type="OrthoDB" id="9798772at2"/>
<dbReference type="Pfam" id="PF01730">
    <property type="entry name" value="UreF"/>
    <property type="match status" value="2"/>
</dbReference>
<evidence type="ECO:0000256" key="3">
    <source>
        <dbReference type="HAMAP-Rule" id="MF_01385"/>
    </source>
</evidence>
<evidence type="ECO:0000256" key="2">
    <source>
        <dbReference type="ARBA" id="ARBA00023186"/>
    </source>
</evidence>
<protein>
    <recommendedName>
        <fullName evidence="3">Urease accessory protein UreF</fullName>
    </recommendedName>
</protein>
<dbReference type="GO" id="GO:0005737">
    <property type="term" value="C:cytoplasm"/>
    <property type="evidence" value="ECO:0007669"/>
    <property type="project" value="UniProtKB-SubCell"/>
</dbReference>
<accession>A0A087E5B9</accession>
<evidence type="ECO:0000313" key="6">
    <source>
        <dbReference type="Proteomes" id="UP000029055"/>
    </source>
</evidence>
<dbReference type="PANTHER" id="PTHR33620">
    <property type="entry name" value="UREASE ACCESSORY PROTEIN F"/>
    <property type="match status" value="1"/>
</dbReference>
<evidence type="ECO:0000256" key="1">
    <source>
        <dbReference type="ARBA" id="ARBA00022988"/>
    </source>
</evidence>
<name>A0A087E5B9_9BIFI</name>
<evidence type="ECO:0000313" key="5">
    <source>
        <dbReference type="EMBL" id="KFJ02970.1"/>
    </source>
</evidence>
<comment type="caution">
    <text evidence="5">The sequence shown here is derived from an EMBL/GenBank/DDBJ whole genome shotgun (WGS) entry which is preliminary data.</text>
</comment>